<keyword evidence="5" id="KW-0004">4Fe-4S</keyword>
<dbReference type="Gene3D" id="3.40.50.300">
    <property type="entry name" value="P-loop containing nucleotide triphosphate hydrolases"/>
    <property type="match status" value="2"/>
</dbReference>
<evidence type="ECO:0000256" key="28">
    <source>
        <dbReference type="ARBA" id="ARBA00023235"/>
    </source>
</evidence>
<keyword evidence="30" id="KW-0604">Photosystem II</keyword>
<evidence type="ECO:0000256" key="10">
    <source>
        <dbReference type="ARBA" id="ARBA00022692"/>
    </source>
</evidence>
<dbReference type="PANTHER" id="PTHR11472:SF1">
    <property type="entry name" value="GENERAL TRANSCRIPTION AND DNA REPAIR FACTOR IIH HELICASE SUBUNIT XPD"/>
    <property type="match status" value="1"/>
</dbReference>
<evidence type="ECO:0000256" key="26">
    <source>
        <dbReference type="ARBA" id="ARBA00023136"/>
    </source>
</evidence>
<dbReference type="EC" id="5.6.2.3" evidence="31"/>
<comment type="catalytic activity">
    <reaction evidence="32">
        <text>ATP + H2O = ADP + phosphate + H(+)</text>
        <dbReference type="Rhea" id="RHEA:13065"/>
        <dbReference type="ChEBI" id="CHEBI:15377"/>
        <dbReference type="ChEBI" id="CHEBI:15378"/>
        <dbReference type="ChEBI" id="CHEBI:30616"/>
        <dbReference type="ChEBI" id="CHEBI:43474"/>
        <dbReference type="ChEBI" id="CHEBI:456216"/>
        <dbReference type="EC" id="5.6.2.3"/>
    </reaction>
</comment>
<dbReference type="GO" id="GO:0051539">
    <property type="term" value="F:4 iron, 4 sulfur cluster binding"/>
    <property type="evidence" value="ECO:0007669"/>
    <property type="project" value="UniProtKB-KW"/>
</dbReference>
<keyword evidence="27" id="KW-0234">DNA repair</keyword>
<evidence type="ECO:0000256" key="7">
    <source>
        <dbReference type="ARBA" id="ARBA00022531"/>
    </source>
</evidence>
<dbReference type="InterPro" id="IPR022796">
    <property type="entry name" value="Chloroa_b-bind"/>
</dbReference>
<evidence type="ECO:0000256" key="18">
    <source>
        <dbReference type="ARBA" id="ARBA00022842"/>
    </source>
</evidence>
<keyword evidence="12" id="KW-0547">Nucleotide-binding</keyword>
<keyword evidence="10" id="KW-0812">Transmembrane</keyword>
<comment type="cofactor">
    <cofactor evidence="1">
        <name>[4Fe-4S] cluster</name>
        <dbReference type="ChEBI" id="CHEBI:49883"/>
    </cofactor>
</comment>
<evidence type="ECO:0000256" key="23">
    <source>
        <dbReference type="ARBA" id="ARBA00023014"/>
    </source>
</evidence>
<dbReference type="InterPro" id="IPR014013">
    <property type="entry name" value="Helic_SF1/SF2_ATP-bd_DinG/Rad3"/>
</dbReference>
<comment type="subcellular location">
    <subcellularLocation>
        <location evidence="2">Nucleus</location>
    </subcellularLocation>
    <subcellularLocation>
        <location evidence="3">Plastid</location>
        <location evidence="3">Chloroplast thylakoid membrane</location>
        <topology evidence="3">Multi-pass membrane protein</topology>
    </subcellularLocation>
</comment>
<evidence type="ECO:0000256" key="4">
    <source>
        <dbReference type="ARBA" id="ARBA00009146"/>
    </source>
</evidence>
<reference evidence="34 35" key="1">
    <citation type="journal article" date="2018" name="Plant J.">
        <title>Genome sequences of Chlorella sorokiniana UTEX 1602 and Micractinium conductrix SAG 241.80: implications to maltose excretion by a green alga.</title>
        <authorList>
            <person name="Arriola M.B."/>
            <person name="Velmurugan N."/>
            <person name="Zhang Y."/>
            <person name="Plunkett M.H."/>
            <person name="Hondzo H."/>
            <person name="Barney B.M."/>
        </authorList>
    </citation>
    <scope>NUCLEOTIDE SEQUENCE [LARGE SCALE GENOMIC DNA]</scope>
    <source>
        <strain evidence="34 35">SAG 241.80</strain>
    </source>
</reference>
<evidence type="ECO:0000256" key="1">
    <source>
        <dbReference type="ARBA" id="ARBA00001966"/>
    </source>
</evidence>
<dbReference type="SMART" id="SM00488">
    <property type="entry name" value="DEXDc2"/>
    <property type="match status" value="1"/>
</dbReference>
<dbReference type="Proteomes" id="UP000239649">
    <property type="component" value="Unassembled WGS sequence"/>
</dbReference>
<keyword evidence="8" id="KW-0597">Phosphoprotein</keyword>
<evidence type="ECO:0000256" key="30">
    <source>
        <dbReference type="ARBA" id="ARBA00023276"/>
    </source>
</evidence>
<evidence type="ECO:0000256" key="15">
    <source>
        <dbReference type="ARBA" id="ARBA00022806"/>
    </source>
</evidence>
<keyword evidence="19" id="KW-0809">Transit peptide</keyword>
<organism evidence="34 35">
    <name type="scientific">Micractinium conductrix</name>
    <dbReference type="NCBI Taxonomy" id="554055"/>
    <lineage>
        <taxon>Eukaryota</taxon>
        <taxon>Viridiplantae</taxon>
        <taxon>Chlorophyta</taxon>
        <taxon>core chlorophytes</taxon>
        <taxon>Trebouxiophyceae</taxon>
        <taxon>Chlorellales</taxon>
        <taxon>Chlorellaceae</taxon>
        <taxon>Chlorella clade</taxon>
        <taxon>Micractinium</taxon>
    </lineage>
</organism>
<keyword evidence="26" id="KW-0472">Membrane</keyword>
<dbReference type="FunFam" id="3.40.50.300:FF:000128">
    <property type="entry name" value="Putative DNA repair helicase RAD3"/>
    <property type="match status" value="1"/>
</dbReference>
<evidence type="ECO:0000256" key="3">
    <source>
        <dbReference type="ARBA" id="ARBA00004454"/>
    </source>
</evidence>
<dbReference type="Pfam" id="PF13307">
    <property type="entry name" value="Helicase_C_2"/>
    <property type="match status" value="1"/>
</dbReference>
<dbReference type="GO" id="GO:0043139">
    <property type="term" value="F:5'-3' DNA helicase activity"/>
    <property type="evidence" value="ECO:0007669"/>
    <property type="project" value="UniProtKB-EC"/>
</dbReference>
<dbReference type="PANTHER" id="PTHR11472">
    <property type="entry name" value="DNA REPAIR DEAD HELICASE RAD3/XP-D SUBFAMILY MEMBER"/>
    <property type="match status" value="1"/>
</dbReference>
<dbReference type="Gene3D" id="1.10.3460.10">
    <property type="entry name" value="Chlorophyll a/b binding protein domain"/>
    <property type="match status" value="1"/>
</dbReference>
<dbReference type="InterPro" id="IPR027417">
    <property type="entry name" value="P-loop_NTPase"/>
</dbReference>
<dbReference type="Pfam" id="PF06733">
    <property type="entry name" value="DEAD_2"/>
    <property type="match status" value="1"/>
</dbReference>
<proteinExistence type="inferred from homology"/>
<keyword evidence="15 34" id="KW-0347">Helicase</keyword>
<keyword evidence="7" id="KW-0602">Photosynthesis</keyword>
<dbReference type="Pfam" id="PF06777">
    <property type="entry name" value="HBB"/>
    <property type="match status" value="1"/>
</dbReference>
<protein>
    <recommendedName>
        <fullName evidence="31">DNA 5'-3' helicase</fullName>
        <ecNumber evidence="31">5.6.2.3</ecNumber>
    </recommendedName>
</protein>
<keyword evidence="11" id="KW-0479">Metal-binding</keyword>
<keyword evidence="24" id="KW-0793">Thylakoid</keyword>
<evidence type="ECO:0000256" key="11">
    <source>
        <dbReference type="ARBA" id="ARBA00022723"/>
    </source>
</evidence>
<dbReference type="GO" id="GO:0009523">
    <property type="term" value="C:photosystem II"/>
    <property type="evidence" value="ECO:0007669"/>
    <property type="project" value="UniProtKB-KW"/>
</dbReference>
<dbReference type="GO" id="GO:0046872">
    <property type="term" value="F:metal ion binding"/>
    <property type="evidence" value="ECO:0007669"/>
    <property type="project" value="UniProtKB-KW"/>
</dbReference>
<dbReference type="SMART" id="SM00491">
    <property type="entry name" value="HELICc2"/>
    <property type="match status" value="1"/>
</dbReference>
<gene>
    <name evidence="34" type="ORF">C2E20_6879</name>
</gene>
<evidence type="ECO:0000256" key="21">
    <source>
        <dbReference type="ARBA" id="ARBA00022991"/>
    </source>
</evidence>
<dbReference type="GO" id="GO:0009522">
    <property type="term" value="C:photosystem I"/>
    <property type="evidence" value="ECO:0007669"/>
    <property type="project" value="UniProtKB-KW"/>
</dbReference>
<evidence type="ECO:0000313" key="34">
    <source>
        <dbReference type="EMBL" id="PSC69609.1"/>
    </source>
</evidence>
<dbReference type="STRING" id="554055.A0A2P6V696"/>
<keyword evidence="13" id="KW-0227">DNA damage</keyword>
<evidence type="ECO:0000256" key="16">
    <source>
        <dbReference type="ARBA" id="ARBA00022836"/>
    </source>
</evidence>
<evidence type="ECO:0000256" key="22">
    <source>
        <dbReference type="ARBA" id="ARBA00023004"/>
    </source>
</evidence>
<dbReference type="FunFam" id="1.10.3460.10:FF:000021">
    <property type="entry name" value="Chlorophyll a-b binding protein, chloroplastic"/>
    <property type="match status" value="1"/>
</dbReference>
<dbReference type="CDD" id="cd18788">
    <property type="entry name" value="SF2_C_XPD"/>
    <property type="match status" value="1"/>
</dbReference>
<evidence type="ECO:0000256" key="13">
    <source>
        <dbReference type="ARBA" id="ARBA00022763"/>
    </source>
</evidence>
<dbReference type="GO" id="GO:0015979">
    <property type="term" value="P:photosynthesis"/>
    <property type="evidence" value="ECO:0007669"/>
    <property type="project" value="UniProtKB-KW"/>
</dbReference>
<evidence type="ECO:0000256" key="27">
    <source>
        <dbReference type="ARBA" id="ARBA00023204"/>
    </source>
</evidence>
<keyword evidence="14" id="KW-0378">Hydrolase</keyword>
<keyword evidence="25" id="KW-0238">DNA-binding</keyword>
<evidence type="ECO:0000256" key="19">
    <source>
        <dbReference type="ARBA" id="ARBA00022946"/>
    </source>
</evidence>
<keyword evidence="6" id="KW-0150">Chloroplast</keyword>
<keyword evidence="23" id="KW-0411">Iron-sulfur</keyword>
<evidence type="ECO:0000256" key="17">
    <source>
        <dbReference type="ARBA" id="ARBA00022840"/>
    </source>
</evidence>
<dbReference type="InterPro" id="IPR013020">
    <property type="entry name" value="Rad3/Chl1-like"/>
</dbReference>
<dbReference type="NCBIfam" id="TIGR00604">
    <property type="entry name" value="rad3"/>
    <property type="match status" value="1"/>
</dbReference>
<evidence type="ECO:0000256" key="9">
    <source>
        <dbReference type="ARBA" id="ARBA00022640"/>
    </source>
</evidence>
<keyword evidence="18" id="KW-0460">Magnesium</keyword>
<evidence type="ECO:0000256" key="24">
    <source>
        <dbReference type="ARBA" id="ARBA00023078"/>
    </source>
</evidence>
<dbReference type="InterPro" id="IPR006554">
    <property type="entry name" value="Helicase-like_DEXD_c2"/>
</dbReference>
<keyword evidence="28" id="KW-0413">Isomerase</keyword>
<dbReference type="SUPFAM" id="SSF52540">
    <property type="entry name" value="P-loop containing nucleoside triphosphate hydrolases"/>
    <property type="match status" value="1"/>
</dbReference>
<dbReference type="GO" id="GO:0009535">
    <property type="term" value="C:chloroplast thylakoid membrane"/>
    <property type="evidence" value="ECO:0007669"/>
    <property type="project" value="UniProtKB-SubCell"/>
</dbReference>
<name>A0A2P6V696_9CHLO</name>
<dbReference type="InterPro" id="IPR010614">
    <property type="entry name" value="RAD3-like_helicase_DEAD"/>
</dbReference>
<dbReference type="EMBL" id="LHPF02000025">
    <property type="protein sequence ID" value="PSC69609.1"/>
    <property type="molecule type" value="Genomic_DNA"/>
</dbReference>
<dbReference type="GO" id="GO:0016818">
    <property type="term" value="F:hydrolase activity, acting on acid anhydrides, in phosphorus-containing anhydrides"/>
    <property type="evidence" value="ECO:0007669"/>
    <property type="project" value="InterPro"/>
</dbReference>
<keyword evidence="20" id="KW-1133">Transmembrane helix</keyword>
<keyword evidence="16" id="KW-0603">Photosystem I</keyword>
<comment type="caution">
    <text evidence="34">The sequence shown here is derived from an EMBL/GenBank/DDBJ whole genome shotgun (WGS) entry which is preliminary data.</text>
</comment>
<dbReference type="GO" id="GO:0006366">
    <property type="term" value="P:transcription by RNA polymerase II"/>
    <property type="evidence" value="ECO:0007669"/>
    <property type="project" value="TreeGrafter"/>
</dbReference>
<evidence type="ECO:0000256" key="12">
    <source>
        <dbReference type="ARBA" id="ARBA00022741"/>
    </source>
</evidence>
<evidence type="ECO:0000259" key="33">
    <source>
        <dbReference type="PROSITE" id="PS51193"/>
    </source>
</evidence>
<dbReference type="InterPro" id="IPR010643">
    <property type="entry name" value="HBB"/>
</dbReference>
<keyword evidence="9" id="KW-0934">Plastid</keyword>
<evidence type="ECO:0000256" key="32">
    <source>
        <dbReference type="ARBA" id="ARBA00048954"/>
    </source>
</evidence>
<keyword evidence="35" id="KW-1185">Reference proteome</keyword>
<dbReference type="AlphaFoldDB" id="A0A2P6V696"/>
<evidence type="ECO:0000256" key="25">
    <source>
        <dbReference type="ARBA" id="ARBA00023125"/>
    </source>
</evidence>
<evidence type="ECO:0000256" key="29">
    <source>
        <dbReference type="ARBA" id="ARBA00023242"/>
    </source>
</evidence>
<keyword evidence="22" id="KW-0408">Iron</keyword>
<dbReference type="GO" id="GO:0005634">
    <property type="term" value="C:nucleus"/>
    <property type="evidence" value="ECO:0007669"/>
    <property type="project" value="UniProtKB-SubCell"/>
</dbReference>
<dbReference type="InterPro" id="IPR006555">
    <property type="entry name" value="ATP-dep_Helicase_C"/>
</dbReference>
<dbReference type="GO" id="GO:0003684">
    <property type="term" value="F:damaged DNA binding"/>
    <property type="evidence" value="ECO:0007669"/>
    <property type="project" value="TreeGrafter"/>
</dbReference>
<dbReference type="InterPro" id="IPR001945">
    <property type="entry name" value="RAD3/XPD"/>
</dbReference>
<evidence type="ECO:0000256" key="2">
    <source>
        <dbReference type="ARBA" id="ARBA00004123"/>
    </source>
</evidence>
<accession>A0A2P6V696</accession>
<dbReference type="FunFam" id="3.40.50.300:FF:000135">
    <property type="entry name" value="DNA repair helicase RAD3, putative"/>
    <property type="match status" value="1"/>
</dbReference>
<dbReference type="FunFam" id="3.40.50.300:FF:000381">
    <property type="entry name" value="TFIIH basal transcription factor complex helicase subunit"/>
    <property type="match status" value="1"/>
</dbReference>
<sequence>MKVQLEGLTVYFPYEFIYPEQYAYMLELKHALDAKGHCLLEMPTGTGKTITLLSLITSYQLAHPEVGKLIYCTRTVPEMEKVLAELKELMAYRQRYFTDAPGGAPQILALGLSSRKNLCIHPSVVEEGSRESVDSKCMRLTAPWVRERAQQDQDIETCGFFEGLDSAGPDGRLDAGVYTLHDLRSVGRKRGWCPYFLARHMIAYANVVVYSYQYMIDPKVSQMVSREMERECVVVFDEAHNIDNVCIEALSVNLRQQTLDAAGRNISTLRREIERVKETDAGRLRAEYQRLLSGLQAQGALGGRDEDTQRWLANPALPEDVLREAVPGNIRRAEHFLAFLQRFLAFLRQRLAVNQVVSDTPTSFLAALQEAVNIEGKTLRFCYERLSSLLKTLEITASDDFGGLHAVADFATLVGTYSRGFAIITEPYDDRLPSVPDPVIQLSCLDASLAMRPVFAKYQTVVITSGTLSPIDLYPRILNFNPVCISSLNMTLTRDCLCPVVLTRGGDQLPVSTKFDMRSDPQVIRNYGRMLVDLAATVPDGIVAFFVSYSYMDTIVSRWNDMGILQELMQHKLVFIETQDVVETTLALDNFRRACDCGRGAVFFSVARGKVAEGIDFDRHYGRCVVMFGVPYQYTLSRILRARLEYLRESFQIRENDYLAFDAVRQAAQCVGRVIRSKADYGLMVFADKRYQRHDKRDKLPAWITQHLKDSHLNLSTDMLLCIAREFMRSMAQPYDRSAAALSRSVAAVKPSGRATRQVTRASAEFYGPNRAKFLGPFSDGATPTYLKGEFPGDYGWDTAGLSADPETFSRYRELEVIHARWAMLGALGCVTPELLQRNGAASFGEAVWFKAGAQIFQDGGLDYLGNANLIHAQSIVAILLTQIVLMGLIEGYRVNGGPIGEGLDALYPGEAFDPLGLADDPDTFAELKVKEIKNGRLAMVSMFGFFIQAIVTGKGPLENLSDHLAAPGETNFWVNSASTLA</sequence>
<evidence type="ECO:0000256" key="6">
    <source>
        <dbReference type="ARBA" id="ARBA00022528"/>
    </source>
</evidence>
<evidence type="ECO:0000256" key="8">
    <source>
        <dbReference type="ARBA" id="ARBA00022553"/>
    </source>
</evidence>
<feature type="domain" description="Helicase ATP-binding" evidence="33">
    <location>
        <begin position="7"/>
        <end position="288"/>
    </location>
</feature>
<evidence type="ECO:0000256" key="5">
    <source>
        <dbReference type="ARBA" id="ARBA00022485"/>
    </source>
</evidence>
<keyword evidence="29" id="KW-0539">Nucleus</keyword>
<dbReference type="OrthoDB" id="272481at2759"/>
<dbReference type="GO" id="GO:0006289">
    <property type="term" value="P:nucleotide-excision repair"/>
    <property type="evidence" value="ECO:0007669"/>
    <property type="project" value="InterPro"/>
</dbReference>
<evidence type="ECO:0000313" key="35">
    <source>
        <dbReference type="Proteomes" id="UP000239649"/>
    </source>
</evidence>
<keyword evidence="17" id="KW-0067">ATP-binding</keyword>
<evidence type="ECO:0000256" key="20">
    <source>
        <dbReference type="ARBA" id="ARBA00022989"/>
    </source>
</evidence>
<dbReference type="Pfam" id="PF00504">
    <property type="entry name" value="Chloroa_b-bind"/>
    <property type="match status" value="1"/>
</dbReference>
<evidence type="ECO:0000256" key="31">
    <source>
        <dbReference type="ARBA" id="ARBA00044969"/>
    </source>
</evidence>
<dbReference type="GO" id="GO:0005524">
    <property type="term" value="F:ATP binding"/>
    <property type="evidence" value="ECO:0007669"/>
    <property type="project" value="UniProtKB-KW"/>
</dbReference>
<keyword evidence="21" id="KW-0157">Chromophore</keyword>
<dbReference type="PRINTS" id="PR00852">
    <property type="entry name" value="XRODRMPGMNTD"/>
</dbReference>
<dbReference type="SUPFAM" id="SSF103511">
    <property type="entry name" value="Chlorophyll a-b binding protein"/>
    <property type="match status" value="1"/>
</dbReference>
<evidence type="ECO:0000256" key="14">
    <source>
        <dbReference type="ARBA" id="ARBA00022801"/>
    </source>
</evidence>
<dbReference type="GO" id="GO:0045951">
    <property type="term" value="P:positive regulation of mitotic recombination"/>
    <property type="evidence" value="ECO:0007669"/>
    <property type="project" value="TreeGrafter"/>
</dbReference>
<dbReference type="PROSITE" id="PS51193">
    <property type="entry name" value="HELICASE_ATP_BIND_2"/>
    <property type="match status" value="1"/>
</dbReference>
<comment type="similarity">
    <text evidence="4">Belongs to the helicase family. RAD3/XPD subfamily.</text>
</comment>
<dbReference type="InterPro" id="IPR045028">
    <property type="entry name" value="DinG/Rad3-like"/>
</dbReference>